<evidence type="ECO:0000256" key="2">
    <source>
        <dbReference type="ARBA" id="ARBA00022729"/>
    </source>
</evidence>
<dbReference type="InParanoid" id="A0A6J2V6L7"/>
<dbReference type="InterPro" id="IPR042235">
    <property type="entry name" value="ZP-C_dom"/>
</dbReference>
<organism evidence="10 11">
    <name type="scientific">Chanos chanos</name>
    <name type="common">Milkfish</name>
    <name type="synonym">Mugil chanos</name>
    <dbReference type="NCBI Taxonomy" id="29144"/>
    <lineage>
        <taxon>Eukaryota</taxon>
        <taxon>Metazoa</taxon>
        <taxon>Chordata</taxon>
        <taxon>Craniata</taxon>
        <taxon>Vertebrata</taxon>
        <taxon>Euteleostomi</taxon>
        <taxon>Actinopterygii</taxon>
        <taxon>Neopterygii</taxon>
        <taxon>Teleostei</taxon>
        <taxon>Ostariophysi</taxon>
        <taxon>Gonorynchiformes</taxon>
        <taxon>Chanidae</taxon>
        <taxon>Chanos</taxon>
    </lineage>
</organism>
<dbReference type="InterPro" id="IPR036772">
    <property type="entry name" value="SRCR-like_dom_sf"/>
</dbReference>
<feature type="disulfide bond" evidence="6">
    <location>
        <begin position="384"/>
        <end position="394"/>
    </location>
</feature>
<evidence type="ECO:0000256" key="6">
    <source>
        <dbReference type="PROSITE-ProRule" id="PRU00196"/>
    </source>
</evidence>
<dbReference type="SMART" id="SM00202">
    <property type="entry name" value="SR"/>
    <property type="match status" value="1"/>
</dbReference>
<feature type="chain" id="PRO_5026992607" evidence="7">
    <location>
        <begin position="22"/>
        <end position="704"/>
    </location>
</feature>
<dbReference type="GeneID" id="115810171"/>
<dbReference type="InterPro" id="IPR055355">
    <property type="entry name" value="ZP-C"/>
</dbReference>
<accession>A0A6J2V6L7</accession>
<evidence type="ECO:0000256" key="7">
    <source>
        <dbReference type="SAM" id="SignalP"/>
    </source>
</evidence>
<dbReference type="AlphaFoldDB" id="A0A6J2V6L7"/>
<dbReference type="Gene3D" id="2.60.40.3210">
    <property type="entry name" value="Zona pellucida, ZP-N domain"/>
    <property type="match status" value="1"/>
</dbReference>
<dbReference type="PROSITE" id="PS51034">
    <property type="entry name" value="ZP_2"/>
    <property type="match status" value="1"/>
</dbReference>
<proteinExistence type="predicted"/>
<keyword evidence="5" id="KW-0325">Glycoprotein</keyword>
<keyword evidence="3" id="KW-0677">Repeat</keyword>
<dbReference type="SMART" id="SM00241">
    <property type="entry name" value="ZP"/>
    <property type="match status" value="1"/>
</dbReference>
<reference evidence="11" key="1">
    <citation type="submission" date="2025-08" db="UniProtKB">
        <authorList>
            <consortium name="RefSeq"/>
        </authorList>
    </citation>
    <scope>IDENTIFICATION</scope>
</reference>
<dbReference type="PROSITE" id="PS00420">
    <property type="entry name" value="SRCR_1"/>
    <property type="match status" value="1"/>
</dbReference>
<evidence type="ECO:0000256" key="3">
    <source>
        <dbReference type="ARBA" id="ARBA00022737"/>
    </source>
</evidence>
<dbReference type="PROSITE" id="PS01187">
    <property type="entry name" value="EGF_CA"/>
    <property type="match status" value="1"/>
</dbReference>
<dbReference type="GO" id="GO:0016020">
    <property type="term" value="C:membrane"/>
    <property type="evidence" value="ECO:0007669"/>
    <property type="project" value="InterPro"/>
</dbReference>
<dbReference type="InterPro" id="IPR001190">
    <property type="entry name" value="SRCR"/>
</dbReference>
<dbReference type="Pfam" id="PF00100">
    <property type="entry name" value="Zona_pellucida"/>
    <property type="match status" value="1"/>
</dbReference>
<dbReference type="Gene3D" id="2.60.40.4100">
    <property type="entry name" value="Zona pellucida, ZP-C domain"/>
    <property type="match status" value="1"/>
</dbReference>
<dbReference type="Gene3D" id="3.10.250.10">
    <property type="entry name" value="SRCR-like domain"/>
    <property type="match status" value="1"/>
</dbReference>
<evidence type="ECO:0000256" key="4">
    <source>
        <dbReference type="ARBA" id="ARBA00023157"/>
    </source>
</evidence>
<evidence type="ECO:0000313" key="11">
    <source>
        <dbReference type="RefSeq" id="XP_030627959.1"/>
    </source>
</evidence>
<keyword evidence="4 6" id="KW-1015">Disulfide bond</keyword>
<dbReference type="InterPro" id="IPR001507">
    <property type="entry name" value="ZP_dom"/>
</dbReference>
<dbReference type="InterPro" id="IPR018097">
    <property type="entry name" value="EGF_Ca-bd_CS"/>
</dbReference>
<protein>
    <submittedName>
        <fullName evidence="11">Uromodulin-like</fullName>
    </submittedName>
</protein>
<feature type="domain" description="ZP" evidence="9">
    <location>
        <begin position="426"/>
        <end position="680"/>
    </location>
</feature>
<keyword evidence="1" id="KW-0245">EGF-like domain</keyword>
<dbReference type="Gene3D" id="2.10.25.10">
    <property type="entry name" value="Laminin"/>
    <property type="match status" value="2"/>
</dbReference>
<sequence>MISEMLLRLLVITAIITDASGLVVTHCDACHDRATCTPLLKAGQTDSLHSVNCTCKDGFSGNGMNCYNTTSCSAPTSPCCSHGYRWATGQGCVDVDECAAPQSPCVAPLFCVNTPGSFNCLLPPVNNNPSSNPRSVQFSCGNTVCNLGQDCITINGVPRCADPCQHYTALDEPWRAINFRTKGTPHCDMNVNWQGWYRLFLDGASVQMPERCVSPWMCGTHAPLWLKSPHPVRSDGIVQGNVCGSWVTGCCNFEFPIHVKACSANYYVYKFVKPPLCFLAYAADVNTKVCSTCKTGESCVSEDKINWMCVATDPVRLVGGDNKCSGRVELYHSGRWGTVCDDDWNIKAAEVVCRQMGCGKAVAARVNGYFGPGSGPIWLDNTRCIGNESYITQCKHNGFEKHNCGHYEDAGVTCEEPQTIPVPTLVCGNSLIEVGLPKVLKGSNPLNTTSGHLADPRCAGYVENDGTVWYQVDRRGAVCGNVLRINSTHAVYSNTLFIYPSGNILFSLPTAFPFSCVYPLDSEISMDIAIRPYLAMQEMGLVGVGTGAQASMSLYHSDSFTQAYPPGAITLPVGAALHVGVTVKEVEAERFAVILDDCYATHNANPDDPERHYLIQNRCPSDRRQVTIVQTGVSLEARFTALLFLYQEKYDDIFLHCSFTLCDRRTNSCSGTCLTRTSRSISGKQVLTMGPITCLIVIFSSTRF</sequence>
<dbReference type="PANTHER" id="PTHR14002">
    <property type="entry name" value="ENDOGLIN/TGF-BETA RECEPTOR TYPE III"/>
    <property type="match status" value="1"/>
</dbReference>
<name>A0A6J2V6L7_CHACN</name>
<evidence type="ECO:0000259" key="9">
    <source>
        <dbReference type="PROSITE" id="PS51034"/>
    </source>
</evidence>
<gene>
    <name evidence="11" type="primary">LOC115810171</name>
</gene>
<dbReference type="Pfam" id="PF23283">
    <property type="entry name" value="D8C_UMOD"/>
    <property type="match status" value="1"/>
</dbReference>
<evidence type="ECO:0000259" key="8">
    <source>
        <dbReference type="PROSITE" id="PS50287"/>
    </source>
</evidence>
<dbReference type="Pfam" id="PF00530">
    <property type="entry name" value="SRCR"/>
    <property type="match status" value="1"/>
</dbReference>
<keyword evidence="10" id="KW-1185">Reference proteome</keyword>
<dbReference type="OrthoDB" id="2015116at2759"/>
<evidence type="ECO:0000313" key="10">
    <source>
        <dbReference type="Proteomes" id="UP000504632"/>
    </source>
</evidence>
<dbReference type="SUPFAM" id="SSF56487">
    <property type="entry name" value="SRCR-like"/>
    <property type="match status" value="1"/>
</dbReference>
<dbReference type="PANTHER" id="PTHR14002:SF1">
    <property type="entry name" value="ENDOGLIN"/>
    <property type="match status" value="1"/>
</dbReference>
<dbReference type="SUPFAM" id="SSF57196">
    <property type="entry name" value="EGF/Laminin"/>
    <property type="match status" value="1"/>
</dbReference>
<evidence type="ECO:0000256" key="5">
    <source>
        <dbReference type="ARBA" id="ARBA00023180"/>
    </source>
</evidence>
<dbReference type="Pfam" id="PF07645">
    <property type="entry name" value="EGF_CA"/>
    <property type="match status" value="1"/>
</dbReference>
<dbReference type="CDD" id="cd00054">
    <property type="entry name" value="EGF_CA"/>
    <property type="match status" value="1"/>
</dbReference>
<dbReference type="FunFam" id="3.10.250.10:FF:000006">
    <property type="entry name" value="neurotrypsin isoform X2"/>
    <property type="match status" value="1"/>
</dbReference>
<dbReference type="InterPro" id="IPR049883">
    <property type="entry name" value="NOTCH1_EGF-like"/>
</dbReference>
<evidence type="ECO:0000256" key="1">
    <source>
        <dbReference type="ARBA" id="ARBA00022536"/>
    </source>
</evidence>
<dbReference type="Proteomes" id="UP000504632">
    <property type="component" value="Chromosome 4"/>
</dbReference>
<feature type="domain" description="SRCR" evidence="8">
    <location>
        <begin position="315"/>
        <end position="415"/>
    </location>
</feature>
<dbReference type="GO" id="GO:0005509">
    <property type="term" value="F:calcium ion binding"/>
    <property type="evidence" value="ECO:0007669"/>
    <property type="project" value="InterPro"/>
</dbReference>
<feature type="signal peptide" evidence="7">
    <location>
        <begin position="1"/>
        <end position="21"/>
    </location>
</feature>
<dbReference type="RefSeq" id="XP_030627959.1">
    <property type="nucleotide sequence ID" value="XM_030772099.1"/>
</dbReference>
<dbReference type="PRINTS" id="PR00258">
    <property type="entry name" value="SPERACTRCPTR"/>
</dbReference>
<keyword evidence="2 7" id="KW-0732">Signal</keyword>
<dbReference type="GO" id="GO:0032502">
    <property type="term" value="P:developmental process"/>
    <property type="evidence" value="ECO:0007669"/>
    <property type="project" value="UniProtKB-ARBA"/>
</dbReference>
<feature type="disulfide bond" evidence="6">
    <location>
        <begin position="353"/>
        <end position="414"/>
    </location>
</feature>
<dbReference type="InterPro" id="IPR057774">
    <property type="entry name" value="D8C_UMOD/GP2/OIT3-like"/>
</dbReference>
<dbReference type="PROSITE" id="PS50287">
    <property type="entry name" value="SRCR_2"/>
    <property type="match status" value="1"/>
</dbReference>
<feature type="disulfide bond" evidence="6">
    <location>
        <begin position="340"/>
        <end position="404"/>
    </location>
</feature>